<dbReference type="EMBL" id="SMSJ01000008">
    <property type="protein sequence ID" value="TDH62840.1"/>
    <property type="molecule type" value="Genomic_DNA"/>
</dbReference>
<proteinExistence type="inferred from homology"/>
<dbReference type="PANTHER" id="PTHR42928">
    <property type="entry name" value="TRICARBOXYLATE-BINDING PROTEIN"/>
    <property type="match status" value="1"/>
</dbReference>
<reference evidence="3 4" key="1">
    <citation type="journal article" date="2016" name="J. Microbiol.">
        <title>Dankookia rubra gen. nov., sp. nov., an alphaproteobacterium isolated from sediment of a shallow stream.</title>
        <authorList>
            <person name="Kim W.H."/>
            <person name="Kim D.H."/>
            <person name="Kang K."/>
            <person name="Ahn T.Y."/>
        </authorList>
    </citation>
    <scope>NUCLEOTIDE SEQUENCE [LARGE SCALE GENOMIC DNA]</scope>
    <source>
        <strain evidence="3 4">JCM30602</strain>
    </source>
</reference>
<dbReference type="InterPro" id="IPR005064">
    <property type="entry name" value="BUG"/>
</dbReference>
<dbReference type="Gene3D" id="3.40.190.150">
    <property type="entry name" value="Bordetella uptake gene, domain 1"/>
    <property type="match status" value="1"/>
</dbReference>
<protein>
    <submittedName>
        <fullName evidence="3">Tripartite tricarboxylate transporter substrate binding protein</fullName>
    </submittedName>
</protein>
<dbReference type="PANTHER" id="PTHR42928:SF5">
    <property type="entry name" value="BLR1237 PROTEIN"/>
    <property type="match status" value="1"/>
</dbReference>
<evidence type="ECO:0000313" key="3">
    <source>
        <dbReference type="EMBL" id="TDH62840.1"/>
    </source>
</evidence>
<evidence type="ECO:0000256" key="1">
    <source>
        <dbReference type="ARBA" id="ARBA00006987"/>
    </source>
</evidence>
<dbReference type="OrthoDB" id="7259884at2"/>
<feature type="signal peptide" evidence="2">
    <location>
        <begin position="1"/>
        <end position="19"/>
    </location>
</feature>
<keyword evidence="4" id="KW-1185">Reference proteome</keyword>
<dbReference type="CDD" id="cd13578">
    <property type="entry name" value="PBP2_Bug27"/>
    <property type="match status" value="1"/>
</dbReference>
<dbReference type="PIRSF" id="PIRSF017082">
    <property type="entry name" value="YflP"/>
    <property type="match status" value="1"/>
</dbReference>
<dbReference type="RefSeq" id="WP_133288289.1">
    <property type="nucleotide sequence ID" value="NZ_SMSJ01000008.1"/>
</dbReference>
<comment type="similarity">
    <text evidence="1">Belongs to the UPF0065 (bug) family.</text>
</comment>
<dbReference type="InterPro" id="IPR042100">
    <property type="entry name" value="Bug_dom1"/>
</dbReference>
<gene>
    <name evidence="3" type="ORF">E2C06_09090</name>
</gene>
<sequence>MRRRHLLAAPALLPGLARAQAQSPAPWPSRPIRLVAGFPPAGTTDIAARLIAERLAPRLGQPVAVENRPGATGNIAADQVARAEPDGYTLHATNVGTGSINYTLFGPRMPVKPEDFVELGLLMRVPNVLFVHPSVPARTLLEFIALAKAKPGMLNYGSAGSGGSPHMTMELFRFRTGIAVSHVPFRGAGPMLVEAVAGRLEAGCDNIPSCIGHIRDGRLRALAVTGAERSPALPEVPTVAEGAVPGFEATSWFGVQGPARLPPPVVARLGEAIDAGTKDPAYRARLAELGADPPNLTPDGGTSPEAFAAFVRAEIAKWAEVVRVSGATVD</sequence>
<comment type="caution">
    <text evidence="3">The sequence shown here is derived from an EMBL/GenBank/DDBJ whole genome shotgun (WGS) entry which is preliminary data.</text>
</comment>
<feature type="chain" id="PRO_5020519643" evidence="2">
    <location>
        <begin position="20"/>
        <end position="330"/>
    </location>
</feature>
<organism evidence="3 4">
    <name type="scientific">Dankookia rubra</name>
    <dbReference type="NCBI Taxonomy" id="1442381"/>
    <lineage>
        <taxon>Bacteria</taxon>
        <taxon>Pseudomonadati</taxon>
        <taxon>Pseudomonadota</taxon>
        <taxon>Alphaproteobacteria</taxon>
        <taxon>Acetobacterales</taxon>
        <taxon>Roseomonadaceae</taxon>
        <taxon>Dankookia</taxon>
    </lineage>
</organism>
<evidence type="ECO:0000256" key="2">
    <source>
        <dbReference type="SAM" id="SignalP"/>
    </source>
</evidence>
<keyword evidence="2" id="KW-0732">Signal</keyword>
<evidence type="ECO:0000313" key="4">
    <source>
        <dbReference type="Proteomes" id="UP000295096"/>
    </source>
</evidence>
<dbReference type="Proteomes" id="UP000295096">
    <property type="component" value="Unassembled WGS sequence"/>
</dbReference>
<dbReference type="Gene3D" id="3.40.190.10">
    <property type="entry name" value="Periplasmic binding protein-like II"/>
    <property type="match status" value="1"/>
</dbReference>
<dbReference type="AlphaFoldDB" id="A0A4R5QHM9"/>
<name>A0A4R5QHM9_9PROT</name>
<accession>A0A4R5QHM9</accession>
<dbReference type="Pfam" id="PF03401">
    <property type="entry name" value="TctC"/>
    <property type="match status" value="1"/>
</dbReference>